<dbReference type="Proteomes" id="UP000007963">
    <property type="component" value="Unassembled WGS sequence"/>
</dbReference>
<keyword evidence="1 2" id="KW-0732">Signal</keyword>
<feature type="signal peptide" evidence="2">
    <location>
        <begin position="1"/>
        <end position="22"/>
    </location>
</feature>
<evidence type="ECO:0000313" key="4">
    <source>
        <dbReference type="Proteomes" id="UP000007963"/>
    </source>
</evidence>
<organism evidence="3 4">
    <name type="scientific">Aspergillus terreus (strain NIH 2624 / FGSC A1156)</name>
    <dbReference type="NCBI Taxonomy" id="341663"/>
    <lineage>
        <taxon>Eukaryota</taxon>
        <taxon>Fungi</taxon>
        <taxon>Dikarya</taxon>
        <taxon>Ascomycota</taxon>
        <taxon>Pezizomycotina</taxon>
        <taxon>Eurotiomycetes</taxon>
        <taxon>Eurotiomycetidae</taxon>
        <taxon>Eurotiales</taxon>
        <taxon>Aspergillaceae</taxon>
        <taxon>Aspergillus</taxon>
        <taxon>Aspergillus subgen. Circumdati</taxon>
    </lineage>
</organism>
<dbReference type="EMBL" id="CH476604">
    <property type="protein sequence ID" value="EAU32049.1"/>
    <property type="molecule type" value="Genomic_DNA"/>
</dbReference>
<dbReference type="VEuPathDB" id="FungiDB:ATEG_07787"/>
<evidence type="ECO:0000313" key="3">
    <source>
        <dbReference type="EMBL" id="EAU32049.1"/>
    </source>
</evidence>
<dbReference type="RefSeq" id="XP_001216408.1">
    <property type="nucleotide sequence ID" value="XM_001216408.1"/>
</dbReference>
<dbReference type="SUPFAM" id="SSF75005">
    <property type="entry name" value="Arabinanase/levansucrase/invertase"/>
    <property type="match status" value="1"/>
</dbReference>
<dbReference type="InterPro" id="IPR023296">
    <property type="entry name" value="Glyco_hydro_beta-prop_sf"/>
</dbReference>
<feature type="chain" id="PRO_5004170183" description="Beta-xylosidase C-terminal Concanavalin A-like domain-containing protein" evidence="2">
    <location>
        <begin position="23"/>
        <end position="105"/>
    </location>
</feature>
<dbReference type="STRING" id="341663.Q0CEU7"/>
<dbReference type="OrthoDB" id="3879658at2759"/>
<dbReference type="Gene3D" id="2.115.10.20">
    <property type="entry name" value="Glycosyl hydrolase domain, family 43"/>
    <property type="match status" value="1"/>
</dbReference>
<evidence type="ECO:0008006" key="5">
    <source>
        <dbReference type="Google" id="ProtNLM"/>
    </source>
</evidence>
<reference evidence="4" key="1">
    <citation type="submission" date="2005-09" db="EMBL/GenBank/DDBJ databases">
        <title>Annotation of the Aspergillus terreus NIH2624 genome.</title>
        <authorList>
            <person name="Birren B.W."/>
            <person name="Lander E.S."/>
            <person name="Galagan J.E."/>
            <person name="Nusbaum C."/>
            <person name="Devon K."/>
            <person name="Henn M."/>
            <person name="Ma L.-J."/>
            <person name="Jaffe D.B."/>
            <person name="Butler J."/>
            <person name="Alvarez P."/>
            <person name="Gnerre S."/>
            <person name="Grabherr M."/>
            <person name="Kleber M."/>
            <person name="Mauceli E.W."/>
            <person name="Brockman W."/>
            <person name="Rounsley S."/>
            <person name="Young S.K."/>
            <person name="LaButti K."/>
            <person name="Pushparaj V."/>
            <person name="DeCaprio D."/>
            <person name="Crawford M."/>
            <person name="Koehrsen M."/>
            <person name="Engels R."/>
            <person name="Montgomery P."/>
            <person name="Pearson M."/>
            <person name="Howarth C."/>
            <person name="Larson L."/>
            <person name="Luoma S."/>
            <person name="White J."/>
            <person name="Alvarado L."/>
            <person name="Kodira C.D."/>
            <person name="Zeng Q."/>
            <person name="Oleary S."/>
            <person name="Yandava C."/>
            <person name="Denning D.W."/>
            <person name="Nierman W.C."/>
            <person name="Milne T."/>
            <person name="Madden K."/>
        </authorList>
    </citation>
    <scope>NUCLEOTIDE SEQUENCE [LARGE SCALE GENOMIC DNA]</scope>
    <source>
        <strain evidence="4">NIH 2624 / FGSC A1156</strain>
    </source>
</reference>
<dbReference type="GeneID" id="4322937"/>
<dbReference type="AlphaFoldDB" id="Q0CEU7"/>
<sequence>MSPATLKSALIASILGLAVVHAAEPWKILDVDFPDPAVIQTDDGYYAFGTNSGGINAQVAHSTDFQSWTLLDGVDALPGPFPGWVAEGGSPRRRHLRHVLLRDRP</sequence>
<accession>Q0CEU7</accession>
<gene>
    <name evidence="3" type="ORF">ATEG_07787</name>
</gene>
<evidence type="ECO:0000256" key="1">
    <source>
        <dbReference type="ARBA" id="ARBA00022729"/>
    </source>
</evidence>
<dbReference type="HOGENOM" id="CLU_2236055_0_0_1"/>
<proteinExistence type="predicted"/>
<evidence type="ECO:0000256" key="2">
    <source>
        <dbReference type="SAM" id="SignalP"/>
    </source>
</evidence>
<protein>
    <recommendedName>
        <fullName evidence="5">Beta-xylosidase C-terminal Concanavalin A-like domain-containing protein</fullName>
    </recommendedName>
</protein>
<name>Q0CEU7_ASPTN</name>